<dbReference type="SMART" id="SM00338">
    <property type="entry name" value="BRLZ"/>
    <property type="match status" value="1"/>
</dbReference>
<feature type="compositionally biased region" description="Polar residues" evidence="6">
    <location>
        <begin position="278"/>
        <end position="288"/>
    </location>
</feature>
<keyword evidence="9" id="KW-1185">Reference proteome</keyword>
<name>A0A9W7Y092_9FUNG</name>
<evidence type="ECO:0000256" key="2">
    <source>
        <dbReference type="ARBA" id="ARBA00023015"/>
    </source>
</evidence>
<dbReference type="Proteomes" id="UP001149813">
    <property type="component" value="Unassembled WGS sequence"/>
</dbReference>
<comment type="subcellular location">
    <subcellularLocation>
        <location evidence="1">Nucleus</location>
    </subcellularLocation>
</comment>
<evidence type="ECO:0000256" key="3">
    <source>
        <dbReference type="ARBA" id="ARBA00023163"/>
    </source>
</evidence>
<keyword evidence="3" id="KW-0804">Transcription</keyword>
<reference evidence="8" key="1">
    <citation type="submission" date="2022-07" db="EMBL/GenBank/DDBJ databases">
        <title>Phylogenomic reconstructions and comparative analyses of Kickxellomycotina fungi.</title>
        <authorList>
            <person name="Reynolds N.K."/>
            <person name="Stajich J.E."/>
            <person name="Barry K."/>
            <person name="Grigoriev I.V."/>
            <person name="Crous P."/>
            <person name="Smith M.E."/>
        </authorList>
    </citation>
    <scope>NUCLEOTIDE SEQUENCE</scope>
    <source>
        <strain evidence="8">NBRC 32514</strain>
    </source>
</reference>
<protein>
    <submittedName>
        <fullName evidence="8">Transcription factor</fullName>
    </submittedName>
</protein>
<dbReference type="EMBL" id="JANBOJ010000160">
    <property type="protein sequence ID" value="KAJ1721613.1"/>
    <property type="molecule type" value="Genomic_DNA"/>
</dbReference>
<evidence type="ECO:0000313" key="8">
    <source>
        <dbReference type="EMBL" id="KAJ1721613.1"/>
    </source>
</evidence>
<feature type="region of interest" description="Disordered" evidence="6">
    <location>
        <begin position="278"/>
        <end position="368"/>
    </location>
</feature>
<evidence type="ECO:0000256" key="6">
    <source>
        <dbReference type="SAM" id="MobiDB-lite"/>
    </source>
</evidence>
<comment type="caution">
    <text evidence="8">The sequence shown here is derived from an EMBL/GenBank/DDBJ whole genome shotgun (WGS) entry which is preliminary data.</text>
</comment>
<feature type="domain" description="BZIP" evidence="7">
    <location>
        <begin position="364"/>
        <end position="427"/>
    </location>
</feature>
<accession>A0A9W7Y092</accession>
<feature type="compositionally biased region" description="Polar residues" evidence="6">
    <location>
        <begin position="73"/>
        <end position="91"/>
    </location>
</feature>
<dbReference type="OrthoDB" id="295274at2759"/>
<evidence type="ECO:0000256" key="1">
    <source>
        <dbReference type="ARBA" id="ARBA00004123"/>
    </source>
</evidence>
<gene>
    <name evidence="8" type="primary">SKO1</name>
    <name evidence="8" type="ORF">LPJ53_003891</name>
</gene>
<evidence type="ECO:0000259" key="7">
    <source>
        <dbReference type="PROSITE" id="PS50217"/>
    </source>
</evidence>
<feature type="compositionally biased region" description="Basic residues" evidence="6">
    <location>
        <begin position="318"/>
        <end position="327"/>
    </location>
</feature>
<dbReference type="PANTHER" id="PTHR19304">
    <property type="entry name" value="CYCLIC-AMP RESPONSE ELEMENT BINDING PROTEIN"/>
    <property type="match status" value="1"/>
</dbReference>
<dbReference type="SUPFAM" id="SSF57959">
    <property type="entry name" value="Leucine zipper domain"/>
    <property type="match status" value="1"/>
</dbReference>
<feature type="coiled-coil region" evidence="5">
    <location>
        <begin position="382"/>
        <end position="409"/>
    </location>
</feature>
<dbReference type="Pfam" id="PF11786">
    <property type="entry name" value="Aft1_HRA"/>
    <property type="match status" value="1"/>
</dbReference>
<dbReference type="AlphaFoldDB" id="A0A9W7Y092"/>
<evidence type="ECO:0000256" key="5">
    <source>
        <dbReference type="SAM" id="Coils"/>
    </source>
</evidence>
<dbReference type="InterPro" id="IPR021755">
    <property type="entry name" value="TF_Aft1_HRA"/>
</dbReference>
<dbReference type="GO" id="GO:0005634">
    <property type="term" value="C:nucleus"/>
    <property type="evidence" value="ECO:0007669"/>
    <property type="project" value="UniProtKB-SubCell"/>
</dbReference>
<sequence>MTTMHKRRTSKLSLEPNPFEHSFSLVRSEDVLVTSGMHSDGEDIEMADAVCTATKQTAEDNNDSHGWIDTGDTAASASAQNQPDRADSASTLAEQRVTLPPVTAISGPMHAADMTGVWGAESLRSGPLSPAMLGGPAASAAKAQPPRITPRLGLTDPVLHTGLTPYINGEVQPMAAVAGFDAIKLPSALATPGIQAVIKAALEGQEISTTPGGSLQIASSGTATAAASAAAAAAAAAAAIPTTSISLTAPPLVAASMAAASPPHLPLAIEPMSTQIVPTSEKSLSEETVSVPAAKKATAKRRKTDAASENSRGTPAAKRTRTAKKKASASPAPSAKAQKAASAAIKESPKAESDAESGQTPSDEEKRRQFLERNRVAALKCRQRKKKQLKELQERHDFVAMQNESLRTEYLRLREKSLHLRALLTAHRDCPVAQSSGVFGVDNLPLGTPSVALQPLLFGNASEGEHVKEIIAAIPPASNGVPVHAVDPNTGKPVMVGIPAVAPQNAVDMIVAAAMAATAAAGPAPTQVALPVMPATVGTASTHATVAAAAAAAASMMPLAQSAVVVPTTATTAAAFAPGFTS</sequence>
<organism evidence="8 9">
    <name type="scientific">Coemansia erecta</name>
    <dbReference type="NCBI Taxonomy" id="147472"/>
    <lineage>
        <taxon>Eukaryota</taxon>
        <taxon>Fungi</taxon>
        <taxon>Fungi incertae sedis</taxon>
        <taxon>Zoopagomycota</taxon>
        <taxon>Kickxellomycotina</taxon>
        <taxon>Kickxellomycetes</taxon>
        <taxon>Kickxellales</taxon>
        <taxon>Kickxellaceae</taxon>
        <taxon>Coemansia</taxon>
    </lineage>
</organism>
<dbReference type="InterPro" id="IPR051027">
    <property type="entry name" value="bZIP_transcription_factors"/>
</dbReference>
<dbReference type="InterPro" id="IPR046347">
    <property type="entry name" value="bZIP_sf"/>
</dbReference>
<dbReference type="PROSITE" id="PS50217">
    <property type="entry name" value="BZIP"/>
    <property type="match status" value="1"/>
</dbReference>
<keyword evidence="5" id="KW-0175">Coiled coil</keyword>
<keyword evidence="4" id="KW-0539">Nucleus</keyword>
<evidence type="ECO:0000256" key="4">
    <source>
        <dbReference type="ARBA" id="ARBA00023242"/>
    </source>
</evidence>
<dbReference type="Pfam" id="PF00170">
    <property type="entry name" value="bZIP_1"/>
    <property type="match status" value="1"/>
</dbReference>
<evidence type="ECO:0000313" key="9">
    <source>
        <dbReference type="Proteomes" id="UP001149813"/>
    </source>
</evidence>
<keyword evidence="2" id="KW-0805">Transcription regulation</keyword>
<feature type="region of interest" description="Disordered" evidence="6">
    <location>
        <begin position="56"/>
        <end position="91"/>
    </location>
</feature>
<feature type="region of interest" description="Disordered" evidence="6">
    <location>
        <begin position="134"/>
        <end position="153"/>
    </location>
</feature>
<proteinExistence type="predicted"/>
<dbReference type="InterPro" id="IPR004827">
    <property type="entry name" value="bZIP"/>
</dbReference>
<dbReference type="GO" id="GO:0003700">
    <property type="term" value="F:DNA-binding transcription factor activity"/>
    <property type="evidence" value="ECO:0007669"/>
    <property type="project" value="InterPro"/>
</dbReference>
<feature type="compositionally biased region" description="Low complexity" evidence="6">
    <location>
        <begin position="328"/>
        <end position="344"/>
    </location>
</feature>
<dbReference type="Gene3D" id="1.20.5.170">
    <property type="match status" value="1"/>
</dbReference>
<dbReference type="CDD" id="cd14687">
    <property type="entry name" value="bZIP_ATF2"/>
    <property type="match status" value="1"/>
</dbReference>